<dbReference type="SUPFAM" id="SSF51556">
    <property type="entry name" value="Metallo-dependent hydrolases"/>
    <property type="match status" value="1"/>
</dbReference>
<feature type="domain" description="Amidohydrolase-related" evidence="2">
    <location>
        <begin position="54"/>
        <end position="428"/>
    </location>
</feature>
<gene>
    <name evidence="3" type="ORF">GCM10022222_06560</name>
</gene>
<organism evidence="3 4">
    <name type="scientific">Amycolatopsis ultiminotia</name>
    <dbReference type="NCBI Taxonomy" id="543629"/>
    <lineage>
        <taxon>Bacteria</taxon>
        <taxon>Bacillati</taxon>
        <taxon>Actinomycetota</taxon>
        <taxon>Actinomycetes</taxon>
        <taxon>Pseudonocardiales</taxon>
        <taxon>Pseudonocardiaceae</taxon>
        <taxon>Amycolatopsis</taxon>
    </lineage>
</organism>
<keyword evidence="1" id="KW-0378">Hydrolase</keyword>
<dbReference type="PANTHER" id="PTHR43794:SF11">
    <property type="entry name" value="AMIDOHYDROLASE-RELATED DOMAIN-CONTAINING PROTEIN"/>
    <property type="match status" value="1"/>
</dbReference>
<evidence type="ECO:0000259" key="2">
    <source>
        <dbReference type="Pfam" id="PF01979"/>
    </source>
</evidence>
<dbReference type="InterPro" id="IPR006680">
    <property type="entry name" value="Amidohydro-rel"/>
</dbReference>
<dbReference type="PANTHER" id="PTHR43794">
    <property type="entry name" value="AMINOHYDROLASE SSNA-RELATED"/>
    <property type="match status" value="1"/>
</dbReference>
<protein>
    <submittedName>
        <fullName evidence="3">Amidohydrolase family protein</fullName>
    </submittedName>
</protein>
<dbReference type="Pfam" id="PF01979">
    <property type="entry name" value="Amidohydro_1"/>
    <property type="match status" value="1"/>
</dbReference>
<keyword evidence="4" id="KW-1185">Reference proteome</keyword>
<dbReference type="InterPro" id="IPR032466">
    <property type="entry name" value="Metal_Hydrolase"/>
</dbReference>
<sequence length="475" mass="49820">MNDILIRGGHVLTMDATLGEAAEADVLIRDGRILEVGRALPARGAEIVEAAGRIVLPGFVDGHRHAWQSLLHGLATDWSFPTYMRLARAGYSGCFDAEDAYLASYLGGLEALSAGITSVVDHSHLQTSVEISEALARGSWDSGIGGYFAYAFQNSPDWLGGGYDADALNDLLTRAPDSWHDEGYRTVRRTLAALDDTGSGRLKLGAALPETAPYLPLEVVRPILERIRALDPAVITSHWNAATHGTQYVSSLGALVDEGFFAGATVLAHCNQLNDADLAIMATANIGLATTPGTESGMGLGPLMARRLAEHGGHAALGIDTTYYTGSDLLGQARTLLEAERRDAAAGSGSVPQDLVWSARGALRMATVDGARAVGLGDEVGSLTPGKRADVVVVAPDAVRAGPVVDPAATVLAYTGPADIDTVLVGGEFRKRGGSLVDVDTADLIQRCARSTAAVHSRFAALPTTVIDNAWRGMF</sequence>
<dbReference type="Proteomes" id="UP001500689">
    <property type="component" value="Unassembled WGS sequence"/>
</dbReference>
<evidence type="ECO:0000313" key="4">
    <source>
        <dbReference type="Proteomes" id="UP001500689"/>
    </source>
</evidence>
<dbReference type="Gene3D" id="2.30.40.10">
    <property type="entry name" value="Urease, subunit C, domain 1"/>
    <property type="match status" value="1"/>
</dbReference>
<accession>A0ABP6V2T4</accession>
<dbReference type="RefSeq" id="WP_344855056.1">
    <property type="nucleotide sequence ID" value="NZ_BAAAZN010000001.1"/>
</dbReference>
<dbReference type="InterPro" id="IPR050287">
    <property type="entry name" value="MTA/SAH_deaminase"/>
</dbReference>
<comment type="caution">
    <text evidence="3">The sequence shown here is derived from an EMBL/GenBank/DDBJ whole genome shotgun (WGS) entry which is preliminary data.</text>
</comment>
<evidence type="ECO:0000256" key="1">
    <source>
        <dbReference type="ARBA" id="ARBA00022801"/>
    </source>
</evidence>
<name>A0ABP6V2T4_9PSEU</name>
<reference evidence="4" key="1">
    <citation type="journal article" date="2019" name="Int. J. Syst. Evol. Microbiol.">
        <title>The Global Catalogue of Microorganisms (GCM) 10K type strain sequencing project: providing services to taxonomists for standard genome sequencing and annotation.</title>
        <authorList>
            <consortium name="The Broad Institute Genomics Platform"/>
            <consortium name="The Broad Institute Genome Sequencing Center for Infectious Disease"/>
            <person name="Wu L."/>
            <person name="Ma J."/>
        </authorList>
    </citation>
    <scope>NUCLEOTIDE SEQUENCE [LARGE SCALE GENOMIC DNA]</scope>
    <source>
        <strain evidence="4">JCM 16898</strain>
    </source>
</reference>
<dbReference type="SUPFAM" id="SSF51338">
    <property type="entry name" value="Composite domain of metallo-dependent hydrolases"/>
    <property type="match status" value="1"/>
</dbReference>
<evidence type="ECO:0000313" key="3">
    <source>
        <dbReference type="EMBL" id="GAA3526261.1"/>
    </source>
</evidence>
<proteinExistence type="predicted"/>
<dbReference type="Gene3D" id="3.20.20.140">
    <property type="entry name" value="Metal-dependent hydrolases"/>
    <property type="match status" value="1"/>
</dbReference>
<dbReference type="InterPro" id="IPR011059">
    <property type="entry name" value="Metal-dep_hydrolase_composite"/>
</dbReference>
<dbReference type="EMBL" id="BAAAZN010000001">
    <property type="protein sequence ID" value="GAA3526261.1"/>
    <property type="molecule type" value="Genomic_DNA"/>
</dbReference>